<dbReference type="AlphaFoldDB" id="A0A0F9E4T1"/>
<dbReference type="EMBL" id="LAZR01028889">
    <property type="protein sequence ID" value="KKL61206.1"/>
    <property type="molecule type" value="Genomic_DNA"/>
</dbReference>
<sequence>MAVGQTVEATLRGVCADNVSLAQDIQANLNGALGESKATTGTACEAVSPNIIQQALDSAQLTHSLLREIQETINAGILNRI</sequence>
<accession>A0A0F9E4T1</accession>
<reference evidence="1" key="1">
    <citation type="journal article" date="2015" name="Nature">
        <title>Complex archaea that bridge the gap between prokaryotes and eukaryotes.</title>
        <authorList>
            <person name="Spang A."/>
            <person name="Saw J.H."/>
            <person name="Jorgensen S.L."/>
            <person name="Zaremba-Niedzwiedzka K."/>
            <person name="Martijn J."/>
            <person name="Lind A.E."/>
            <person name="van Eijk R."/>
            <person name="Schleper C."/>
            <person name="Guy L."/>
            <person name="Ettema T.J."/>
        </authorList>
    </citation>
    <scope>NUCLEOTIDE SEQUENCE</scope>
</reference>
<gene>
    <name evidence="1" type="ORF">LCGC14_2197620</name>
</gene>
<evidence type="ECO:0000313" key="1">
    <source>
        <dbReference type="EMBL" id="KKL61206.1"/>
    </source>
</evidence>
<organism evidence="1">
    <name type="scientific">marine sediment metagenome</name>
    <dbReference type="NCBI Taxonomy" id="412755"/>
    <lineage>
        <taxon>unclassified sequences</taxon>
        <taxon>metagenomes</taxon>
        <taxon>ecological metagenomes</taxon>
    </lineage>
</organism>
<protein>
    <submittedName>
        <fullName evidence="1">Uncharacterized protein</fullName>
    </submittedName>
</protein>
<name>A0A0F9E4T1_9ZZZZ</name>
<comment type="caution">
    <text evidence="1">The sequence shown here is derived from an EMBL/GenBank/DDBJ whole genome shotgun (WGS) entry which is preliminary data.</text>
</comment>
<proteinExistence type="predicted"/>